<dbReference type="Gene3D" id="2.170.300.10">
    <property type="entry name" value="Tie2 ligand-binding domain superfamily"/>
    <property type="match status" value="1"/>
</dbReference>
<dbReference type="Gene3D" id="2.60.120.260">
    <property type="entry name" value="Galactose-binding domain-like"/>
    <property type="match status" value="1"/>
</dbReference>
<evidence type="ECO:0000256" key="1">
    <source>
        <dbReference type="ARBA" id="ARBA00022536"/>
    </source>
</evidence>
<dbReference type="PANTHER" id="PTHR24043:SF8">
    <property type="entry name" value="EGF-LIKE DOMAIN-CONTAINING PROTEIN"/>
    <property type="match status" value="1"/>
</dbReference>
<keyword evidence="2" id="KW-1133">Transmembrane helix</keyword>
<dbReference type="InterPro" id="IPR008979">
    <property type="entry name" value="Galactose-bd-like_sf"/>
</dbReference>
<dbReference type="InterPro" id="IPR042635">
    <property type="entry name" value="MEGF10/SREC1/2-like"/>
</dbReference>
<dbReference type="RefSeq" id="XP_022312235.1">
    <property type="nucleotide sequence ID" value="XM_022456527.1"/>
</dbReference>
<keyword evidence="3" id="KW-1185">Reference proteome</keyword>
<name>A0A8B8C9C7_CRAVI</name>
<evidence type="ECO:0000313" key="3">
    <source>
        <dbReference type="Proteomes" id="UP000694844"/>
    </source>
</evidence>
<evidence type="ECO:0000313" key="5">
    <source>
        <dbReference type="RefSeq" id="XP_022312236.1"/>
    </source>
</evidence>
<dbReference type="GeneID" id="111117410"/>
<organism evidence="3 4">
    <name type="scientific">Crassostrea virginica</name>
    <name type="common">Eastern oyster</name>
    <dbReference type="NCBI Taxonomy" id="6565"/>
    <lineage>
        <taxon>Eukaryota</taxon>
        <taxon>Metazoa</taxon>
        <taxon>Spiralia</taxon>
        <taxon>Lophotrochozoa</taxon>
        <taxon>Mollusca</taxon>
        <taxon>Bivalvia</taxon>
        <taxon>Autobranchia</taxon>
        <taxon>Pteriomorphia</taxon>
        <taxon>Ostreida</taxon>
        <taxon>Ostreoidea</taxon>
        <taxon>Ostreidae</taxon>
        <taxon>Crassostrea</taxon>
    </lineage>
</organism>
<dbReference type="Proteomes" id="UP000694844">
    <property type="component" value="Chromosome 10"/>
</dbReference>
<gene>
    <name evidence="4 5" type="primary">LOC111117410</name>
</gene>
<feature type="transmembrane region" description="Helical" evidence="2">
    <location>
        <begin position="336"/>
        <end position="360"/>
    </location>
</feature>
<protein>
    <submittedName>
        <fullName evidence="4 5">Uncharacterized protein LOC111117410</fullName>
    </submittedName>
</protein>
<proteinExistence type="predicted"/>
<dbReference type="RefSeq" id="XP_022312236.1">
    <property type="nucleotide sequence ID" value="XM_022456528.1"/>
</dbReference>
<keyword evidence="1" id="KW-0245">EGF-like domain</keyword>
<reference evidence="4 5" key="1">
    <citation type="submission" date="2025-04" db="UniProtKB">
        <authorList>
            <consortium name="RefSeq"/>
        </authorList>
    </citation>
    <scope>IDENTIFICATION</scope>
    <source>
        <tissue evidence="4 5">Whole sample</tissue>
    </source>
</reference>
<keyword evidence="2" id="KW-0812">Transmembrane</keyword>
<sequence>MYVLEVRHVIIFSVFMYTTVVLGFENLALGQPVWEDRPWKGKENWTGENAVDGRYDNRSAMGGQCVVSENFKQTATWRVDLGGVVSISHIDIYYRTDNLPRPTSFTSRMAGFFLYISNTTCKDDAKLCFHEIQTLNTTPSEDKRINCSTHGRYVIYYNERKIGVTYPSYYSRFAYYELCELKVYGCPNSGYYGQNCSTPCPSNCLEKMCNINTGHCVSCSPGYHGLTCSQACKQQTYGFGCSSACGNCIHGESCHHVDGICVRGCREGWSGCQCKTKCHQGYYGKNCVKKCSVNCYVTRRCNRFTGQCEGGCKAGWTGNTCSQVSLNGLFTCGNSILTLTSIVVSAVTVFFGSVLNYICWRNNKIRMKDKRITDNELTEQQPGNEDSEYYTELQVSNAAYQYDVFEKLS</sequence>
<dbReference type="KEGG" id="cvn:111117410"/>
<evidence type="ECO:0000256" key="2">
    <source>
        <dbReference type="SAM" id="Phobius"/>
    </source>
</evidence>
<keyword evidence="2" id="KW-0472">Membrane</keyword>
<dbReference type="GO" id="GO:0005044">
    <property type="term" value="F:scavenger receptor activity"/>
    <property type="evidence" value="ECO:0007669"/>
    <property type="project" value="InterPro"/>
</dbReference>
<dbReference type="Pfam" id="PF22633">
    <property type="entry name" value="F5_F8_type_C_2"/>
    <property type="match status" value="1"/>
</dbReference>
<dbReference type="OrthoDB" id="192253at2759"/>
<dbReference type="PANTHER" id="PTHR24043">
    <property type="entry name" value="SCAVENGER RECEPTOR CLASS F"/>
    <property type="match status" value="1"/>
</dbReference>
<dbReference type="SUPFAM" id="SSF49785">
    <property type="entry name" value="Galactose-binding domain-like"/>
    <property type="match status" value="1"/>
</dbReference>
<evidence type="ECO:0000313" key="4">
    <source>
        <dbReference type="RefSeq" id="XP_022312235.1"/>
    </source>
</evidence>
<accession>A0A8B8C9C7</accession>
<dbReference type="AlphaFoldDB" id="A0A8B8C9C7"/>